<reference evidence="3" key="1">
    <citation type="submission" date="2025-08" db="UniProtKB">
        <authorList>
            <consortium name="RefSeq"/>
        </authorList>
    </citation>
    <scope>IDENTIFICATION</scope>
</reference>
<sequence>METTLITSSSCSYSPPFPLRLPHRPMGLFLGRKSQMIQFAHKRDTYGWDYGGGLVDENMIVLRKRIHEMKMAEMNYEAPSNWMDWERRYYASYQSDVCGIVGLLQKVLMNTRPSLAIGMMALLVSGVPTSMVLILMHLMEASSSILCRMHLK</sequence>
<evidence type="ECO:0000313" key="2">
    <source>
        <dbReference type="Proteomes" id="UP000504607"/>
    </source>
</evidence>
<dbReference type="PANTHER" id="PTHR33782:SF5">
    <property type="entry name" value="MEDIATOR OF RNA POLYMERASE II TRANSCRIPTION SUBUNIT"/>
    <property type="match status" value="1"/>
</dbReference>
<accession>A0A6I9QW70</accession>
<organism evidence="2 3">
    <name type="scientific">Elaeis guineensis var. tenera</name>
    <name type="common">Oil palm</name>
    <dbReference type="NCBI Taxonomy" id="51953"/>
    <lineage>
        <taxon>Eukaryota</taxon>
        <taxon>Viridiplantae</taxon>
        <taxon>Streptophyta</taxon>
        <taxon>Embryophyta</taxon>
        <taxon>Tracheophyta</taxon>
        <taxon>Spermatophyta</taxon>
        <taxon>Magnoliopsida</taxon>
        <taxon>Liliopsida</taxon>
        <taxon>Arecaceae</taxon>
        <taxon>Arecoideae</taxon>
        <taxon>Cocoseae</taxon>
        <taxon>Elaeidinae</taxon>
        <taxon>Elaeis</taxon>
    </lineage>
</organism>
<evidence type="ECO:0000256" key="1">
    <source>
        <dbReference type="SAM" id="Phobius"/>
    </source>
</evidence>
<keyword evidence="2" id="KW-1185">Reference proteome</keyword>
<feature type="transmembrane region" description="Helical" evidence="1">
    <location>
        <begin position="115"/>
        <end position="139"/>
    </location>
</feature>
<proteinExistence type="predicted"/>
<dbReference type="Proteomes" id="UP000504607">
    <property type="component" value="Chromosome 3"/>
</dbReference>
<dbReference type="InParanoid" id="A0A6I9QW70"/>
<dbReference type="AlphaFoldDB" id="A0A6I9QW70"/>
<keyword evidence="1" id="KW-1133">Transmembrane helix</keyword>
<dbReference type="OrthoDB" id="672819at2759"/>
<gene>
    <name evidence="3" type="primary">LOC105041169</name>
</gene>
<keyword evidence="1" id="KW-0812">Transmembrane</keyword>
<evidence type="ECO:0000313" key="3">
    <source>
        <dbReference type="RefSeq" id="XP_010916325.1"/>
    </source>
</evidence>
<name>A0A6I9QW70_ELAGV</name>
<dbReference type="RefSeq" id="XP_010916325.1">
    <property type="nucleotide sequence ID" value="XM_010918023.3"/>
</dbReference>
<keyword evidence="1" id="KW-0472">Membrane</keyword>
<protein>
    <submittedName>
        <fullName evidence="3">Uncharacterized protein LOC105041169</fullName>
    </submittedName>
</protein>
<dbReference type="PANTHER" id="PTHR33782">
    <property type="entry name" value="OS01G0121600 PROTEIN"/>
    <property type="match status" value="1"/>
</dbReference>